<dbReference type="SMART" id="SM01381">
    <property type="entry name" value="7TM_GPCR_Srsx"/>
    <property type="match status" value="1"/>
</dbReference>
<dbReference type="Proteomes" id="UP000618051">
    <property type="component" value="Unassembled WGS sequence"/>
</dbReference>
<feature type="transmembrane region" description="Helical" evidence="15">
    <location>
        <begin position="190"/>
        <end position="208"/>
    </location>
</feature>
<dbReference type="InterPro" id="IPR000276">
    <property type="entry name" value="GPCR_Rhodpsn"/>
</dbReference>
<feature type="transmembrane region" description="Helical" evidence="15">
    <location>
        <begin position="23"/>
        <end position="47"/>
    </location>
</feature>
<dbReference type="PANTHER" id="PTHR24249:SF415">
    <property type="entry name" value="TRACE AMINE-ASSOCIATED RECEPTOR 1"/>
    <property type="match status" value="1"/>
</dbReference>
<reference evidence="17" key="1">
    <citation type="submission" date="2020-10" db="EMBL/GenBank/DDBJ databases">
        <title>Feather gene expression reveals the developmental basis of iridescence in African starlings.</title>
        <authorList>
            <person name="Rubenstein D.R."/>
        </authorList>
    </citation>
    <scope>NUCLEOTIDE SEQUENCE</scope>
    <source>
        <strain evidence="17">SS15</strain>
        <tissue evidence="17">Liver</tissue>
    </source>
</reference>
<evidence type="ECO:0000256" key="1">
    <source>
        <dbReference type="ARBA" id="ARBA00004477"/>
    </source>
</evidence>
<evidence type="ECO:0000256" key="6">
    <source>
        <dbReference type="ARBA" id="ARBA00022989"/>
    </source>
</evidence>
<keyword evidence="8 15" id="KW-0472">Membrane</keyword>
<evidence type="ECO:0000256" key="8">
    <source>
        <dbReference type="ARBA" id="ARBA00023136"/>
    </source>
</evidence>
<dbReference type="AlphaFoldDB" id="A0A835U1P7"/>
<feature type="transmembrane region" description="Helical" evidence="15">
    <location>
        <begin position="249"/>
        <end position="268"/>
    </location>
</feature>
<evidence type="ECO:0000256" key="13">
    <source>
        <dbReference type="ARBA" id="ARBA00039439"/>
    </source>
</evidence>
<dbReference type="EMBL" id="JADDUC010000001">
    <property type="protein sequence ID" value="KAG0137279.1"/>
    <property type="molecule type" value="Genomic_DNA"/>
</dbReference>
<keyword evidence="5" id="KW-0256">Endoplasmic reticulum</keyword>
<reference evidence="18 19" key="2">
    <citation type="journal article" date="2021" name="J. Hered.">
        <title>Feather Gene Expression Elucidates the Developmental Basis of Plumage Iridescence in African Starlings.</title>
        <authorList>
            <person name="Rubenstein D.R."/>
            <person name="Corvelo A."/>
            <person name="MacManes M.D."/>
            <person name="Maia R."/>
            <person name="Narzisi G."/>
            <person name="Rousaki A."/>
            <person name="Vandenabeele P."/>
            <person name="Shawkey M.D."/>
            <person name="Solomon J."/>
        </authorList>
    </citation>
    <scope>NUCLEOTIDE SEQUENCE [LARGE SCALE GENOMIC DNA]</scope>
    <source>
        <strain evidence="18">SS15</strain>
    </source>
</reference>
<dbReference type="PRINTS" id="PR00237">
    <property type="entry name" value="GPCRRHODOPSN"/>
</dbReference>
<feature type="transmembrane region" description="Helical" evidence="15">
    <location>
        <begin position="134"/>
        <end position="160"/>
    </location>
</feature>
<feature type="domain" description="G-protein coupled receptors family 1 profile" evidence="16">
    <location>
        <begin position="434"/>
        <end position="695"/>
    </location>
</feature>
<evidence type="ECO:0000256" key="9">
    <source>
        <dbReference type="ARBA" id="ARBA00023157"/>
    </source>
</evidence>
<dbReference type="FunFam" id="1.20.1070.10:FF:000030">
    <property type="entry name" value="trace amine-associated receptor 1"/>
    <property type="match status" value="2"/>
</dbReference>
<dbReference type="PROSITE" id="PS00237">
    <property type="entry name" value="G_PROTEIN_RECEP_F1_1"/>
    <property type="match status" value="2"/>
</dbReference>
<comment type="similarity">
    <text evidence="14">Belongs to the G-protein coupled receptor 1 family.</text>
</comment>
<evidence type="ECO:0000313" key="19">
    <source>
        <dbReference type="Proteomes" id="UP000618051"/>
    </source>
</evidence>
<keyword evidence="12 14" id="KW-0807">Transducer</keyword>
<evidence type="ECO:0000256" key="7">
    <source>
        <dbReference type="ARBA" id="ARBA00023040"/>
    </source>
</evidence>
<sequence length="730" mass="83349">MQLCCESVNGSCIRSSWSNSIRISMYIFMVFIILATVVGNLTVIISISHFKQLHTPTNFLILSMATVDFLLGFFIMPCSMVRSVEHCWYFGEFFCKIHTSTDIMLSTASIFHLSFISIDRYYAVCDPLRYKSKINAFVIVVMVCISWMVPAAFAFGMIFLDLNLRGAEKIYNHVHCAGGCFLIFSETSGIVASTVSFYIPGCIMLYIYRKIYSVAKKQARSIDAISRKKTQFEMKHHISFCRERKAAKTLGIIMGVFLICWTPFFFFTATNPFMNYVIPPVFIDALVWFGYLNSTLNPIVYAFFYMWFRRALKIILFGKIFQQDSSRTHLYQRQEDGKRGGAPIAQAGPFQKPQKGKRFEIFRKLVKIKSADGTALPKEKSNKGLIMLSPNISKDLADCSEFGNRSCPENFRSAEIRGVMYLFITAVFLLTTFGNLAIIISISYFKQLHSPTNFLILSMAATDFLLGFAIMPYSMVRSVESCWFFGIIFCKVHYSFDLMLSLASIFHLCSIAVDRFYAICHPLHYCSTMTPAAIKQIVAVCWSVPAAFAFGVVFSEAYASGIEGYEMLIKCSGLCPIVFNKLWGAFLFTVGLFGPACIMIGIYVKIFTVSQRHTLELRQAHRLSKNNEKHELSKNKDRKAAKTLSIVILSFLICWSPCFFAILIDPFLNFSTRLPLFDSLNWLGYLNSFCNPLIYGFFYPWFRKTFKYILEGKILNLHFRTIKILSEDQP</sequence>
<keyword evidence="10 14" id="KW-0675">Receptor</keyword>
<evidence type="ECO:0000256" key="15">
    <source>
        <dbReference type="SAM" id="Phobius"/>
    </source>
</evidence>
<feature type="domain" description="G-protein coupled receptors family 1 profile" evidence="16">
    <location>
        <begin position="39"/>
        <end position="301"/>
    </location>
</feature>
<dbReference type="Gene3D" id="1.20.1070.10">
    <property type="entry name" value="Rhodopsin 7-helix transmembrane proteins"/>
    <property type="match status" value="2"/>
</dbReference>
<evidence type="ECO:0000313" key="17">
    <source>
        <dbReference type="EMBL" id="KAG0137279.1"/>
    </source>
</evidence>
<dbReference type="PANTHER" id="PTHR24249">
    <property type="entry name" value="HISTAMINE RECEPTOR-RELATED G-PROTEIN COUPLED RECEPTOR"/>
    <property type="match status" value="1"/>
</dbReference>
<feature type="transmembrane region" description="Helical" evidence="15">
    <location>
        <begin position="644"/>
        <end position="664"/>
    </location>
</feature>
<accession>A0A835U1P7</accession>
<feature type="transmembrane region" description="Helical" evidence="15">
    <location>
        <begin position="684"/>
        <end position="702"/>
    </location>
</feature>
<dbReference type="InterPro" id="IPR050569">
    <property type="entry name" value="TAAR"/>
</dbReference>
<evidence type="ECO:0000259" key="16">
    <source>
        <dbReference type="PROSITE" id="PS50262"/>
    </source>
</evidence>
<evidence type="ECO:0000256" key="2">
    <source>
        <dbReference type="ARBA" id="ARBA00004651"/>
    </source>
</evidence>
<evidence type="ECO:0000256" key="14">
    <source>
        <dbReference type="RuleBase" id="RU000688"/>
    </source>
</evidence>
<proteinExistence type="inferred from homology"/>
<dbReference type="OrthoDB" id="10042731at2759"/>
<feature type="transmembrane region" description="Helical" evidence="15">
    <location>
        <begin position="454"/>
        <end position="473"/>
    </location>
</feature>
<dbReference type="GO" id="GO:0005886">
    <property type="term" value="C:plasma membrane"/>
    <property type="evidence" value="ECO:0007669"/>
    <property type="project" value="UniProtKB-SubCell"/>
</dbReference>
<evidence type="ECO:0000256" key="11">
    <source>
        <dbReference type="ARBA" id="ARBA00023180"/>
    </source>
</evidence>
<evidence type="ECO:0000256" key="12">
    <source>
        <dbReference type="ARBA" id="ARBA00023224"/>
    </source>
</evidence>
<dbReference type="SUPFAM" id="SSF81321">
    <property type="entry name" value="Family A G protein-coupled receptor-like"/>
    <property type="match status" value="2"/>
</dbReference>
<feature type="non-terminal residue" evidence="17">
    <location>
        <position position="730"/>
    </location>
</feature>
<feature type="transmembrane region" description="Helical" evidence="15">
    <location>
        <begin position="419"/>
        <end position="442"/>
    </location>
</feature>
<keyword evidence="3" id="KW-1003">Cell membrane</keyword>
<comment type="caution">
    <text evidence="17">The sequence shown here is derived from an EMBL/GenBank/DDBJ whole genome shotgun (WGS) entry which is preliminary data.</text>
</comment>
<protein>
    <recommendedName>
        <fullName evidence="13">Trace amine-associated receptor 1</fullName>
    </recommendedName>
</protein>
<feature type="transmembrane region" description="Helical" evidence="15">
    <location>
        <begin position="59"/>
        <end position="83"/>
    </location>
</feature>
<feature type="transmembrane region" description="Helical" evidence="15">
    <location>
        <begin position="103"/>
        <end position="122"/>
    </location>
</feature>
<dbReference type="GO" id="GO:0001594">
    <property type="term" value="F:trace-amine receptor activity"/>
    <property type="evidence" value="ECO:0007669"/>
    <property type="project" value="InterPro"/>
</dbReference>
<keyword evidence="9" id="KW-1015">Disulfide bond</keyword>
<organism evidence="17">
    <name type="scientific">Lamprotornis superbus</name>
    <dbReference type="NCBI Taxonomy" id="245042"/>
    <lineage>
        <taxon>Eukaryota</taxon>
        <taxon>Metazoa</taxon>
        <taxon>Chordata</taxon>
        <taxon>Craniata</taxon>
        <taxon>Vertebrata</taxon>
        <taxon>Euteleostomi</taxon>
        <taxon>Archelosauria</taxon>
        <taxon>Archosauria</taxon>
        <taxon>Dinosauria</taxon>
        <taxon>Saurischia</taxon>
        <taxon>Theropoda</taxon>
        <taxon>Coelurosauria</taxon>
        <taxon>Aves</taxon>
        <taxon>Neognathae</taxon>
        <taxon>Neoaves</taxon>
        <taxon>Telluraves</taxon>
        <taxon>Australaves</taxon>
        <taxon>Passeriformes</taxon>
        <taxon>Sturnidae</taxon>
        <taxon>Lamprotornis</taxon>
    </lineage>
</organism>
<keyword evidence="7 14" id="KW-0297">G-protein coupled receptor</keyword>
<dbReference type="PROSITE" id="PS50262">
    <property type="entry name" value="G_PROTEIN_RECEP_F1_2"/>
    <property type="match status" value="2"/>
</dbReference>
<keyword evidence="6 15" id="KW-1133">Transmembrane helix</keyword>
<gene>
    <name evidence="17" type="ORF">IHE44_000122</name>
    <name evidence="18" type="ORF">IHE44_0009398</name>
</gene>
<dbReference type="InterPro" id="IPR009133">
    <property type="entry name" value="TAAR1"/>
</dbReference>
<dbReference type="EMBL" id="JADDUC020000003">
    <property type="protein sequence ID" value="KAI1240946.1"/>
    <property type="molecule type" value="Genomic_DNA"/>
</dbReference>
<comment type="subcellular location">
    <subcellularLocation>
        <location evidence="2">Cell membrane</location>
        <topology evidence="2">Multi-pass membrane protein</topology>
    </subcellularLocation>
    <subcellularLocation>
        <location evidence="1">Endoplasmic reticulum membrane</location>
        <topology evidence="1">Multi-pass membrane protein</topology>
    </subcellularLocation>
</comment>
<evidence type="ECO:0000256" key="3">
    <source>
        <dbReference type="ARBA" id="ARBA00022475"/>
    </source>
</evidence>
<evidence type="ECO:0000256" key="5">
    <source>
        <dbReference type="ARBA" id="ARBA00022824"/>
    </source>
</evidence>
<dbReference type="GO" id="GO:0005789">
    <property type="term" value="C:endoplasmic reticulum membrane"/>
    <property type="evidence" value="ECO:0007669"/>
    <property type="project" value="UniProtKB-SubCell"/>
</dbReference>
<evidence type="ECO:0000256" key="4">
    <source>
        <dbReference type="ARBA" id="ARBA00022692"/>
    </source>
</evidence>
<dbReference type="InterPro" id="IPR017452">
    <property type="entry name" value="GPCR_Rhodpsn_7TM"/>
</dbReference>
<dbReference type="PRINTS" id="PR01831">
    <property type="entry name" value="TRACEAMINE1R"/>
</dbReference>
<keyword evidence="4 14" id="KW-0812">Transmembrane</keyword>
<feature type="transmembrane region" description="Helical" evidence="15">
    <location>
        <begin position="288"/>
        <end position="308"/>
    </location>
</feature>
<evidence type="ECO:0000256" key="10">
    <source>
        <dbReference type="ARBA" id="ARBA00023170"/>
    </source>
</evidence>
<reference evidence="18" key="3">
    <citation type="submission" date="2022-01" db="EMBL/GenBank/DDBJ databases">
        <authorList>
            <person name="Rubenstein D.R."/>
        </authorList>
    </citation>
    <scope>NUCLEOTIDE SEQUENCE</scope>
    <source>
        <strain evidence="18">SS15</strain>
        <tissue evidence="18">Liver</tissue>
    </source>
</reference>
<dbReference type="CDD" id="cd15312">
    <property type="entry name" value="7tmA_TAAR2_3_4"/>
    <property type="match status" value="1"/>
</dbReference>
<dbReference type="Pfam" id="PF00001">
    <property type="entry name" value="7tm_1"/>
    <property type="match status" value="2"/>
</dbReference>
<keyword evidence="11" id="KW-0325">Glycoprotein</keyword>
<feature type="transmembrane region" description="Helical" evidence="15">
    <location>
        <begin position="582"/>
        <end position="604"/>
    </location>
</feature>
<evidence type="ECO:0000313" key="18">
    <source>
        <dbReference type="EMBL" id="KAI1240946.1"/>
    </source>
</evidence>
<name>A0A835U1P7_9PASS</name>
<dbReference type="PRINTS" id="PR01830">
    <property type="entry name" value="TRACEAMINER"/>
</dbReference>
<dbReference type="CDD" id="cd15314">
    <property type="entry name" value="7tmA_TAAR1"/>
    <property type="match status" value="1"/>
</dbReference>
<keyword evidence="19" id="KW-1185">Reference proteome</keyword>
<dbReference type="InterPro" id="IPR009132">
    <property type="entry name" value="TAAR_fam"/>
</dbReference>